<dbReference type="GO" id="GO:0003677">
    <property type="term" value="F:DNA binding"/>
    <property type="evidence" value="ECO:0007669"/>
    <property type="project" value="UniProtKB-KW"/>
</dbReference>
<dbReference type="OrthoDB" id="9774661at2"/>
<dbReference type="InterPro" id="IPR000792">
    <property type="entry name" value="Tscrpt_reg_LuxR_C"/>
</dbReference>
<keyword evidence="1" id="KW-0805">Transcription regulation</keyword>
<comment type="caution">
    <text evidence="5">The sequence shown here is derived from an EMBL/GenBank/DDBJ whole genome shotgun (WGS) entry which is preliminary data.</text>
</comment>
<dbReference type="GO" id="GO:0006355">
    <property type="term" value="P:regulation of DNA-templated transcription"/>
    <property type="evidence" value="ECO:0007669"/>
    <property type="project" value="InterPro"/>
</dbReference>
<dbReference type="SUPFAM" id="SSF75516">
    <property type="entry name" value="Pheromone-binding domain of LuxR-like quorum-sensing transcription factors"/>
    <property type="match status" value="1"/>
</dbReference>
<evidence type="ECO:0000256" key="1">
    <source>
        <dbReference type="ARBA" id="ARBA00023015"/>
    </source>
</evidence>
<accession>A0A1Y1SFQ6</accession>
<dbReference type="Gene3D" id="1.10.10.10">
    <property type="entry name" value="Winged helix-like DNA-binding domain superfamily/Winged helix DNA-binding domain"/>
    <property type="match status" value="1"/>
</dbReference>
<evidence type="ECO:0000256" key="2">
    <source>
        <dbReference type="ARBA" id="ARBA00023125"/>
    </source>
</evidence>
<dbReference type="RefSeq" id="WP_083558874.1">
    <property type="nucleotide sequence ID" value="NZ_AQQV01000001.1"/>
</dbReference>
<dbReference type="InterPro" id="IPR036693">
    <property type="entry name" value="TF_LuxR_autoind-bd_dom_sf"/>
</dbReference>
<dbReference type="PRINTS" id="PR00038">
    <property type="entry name" value="HTHLUXR"/>
</dbReference>
<organism evidence="5 6">
    <name type="scientific">Oceanococcus atlanticus</name>
    <dbReference type="NCBI Taxonomy" id="1317117"/>
    <lineage>
        <taxon>Bacteria</taxon>
        <taxon>Pseudomonadati</taxon>
        <taxon>Pseudomonadota</taxon>
        <taxon>Gammaproteobacteria</taxon>
        <taxon>Chromatiales</taxon>
        <taxon>Oceanococcaceae</taxon>
        <taxon>Oceanococcus</taxon>
    </lineage>
</organism>
<dbReference type="PROSITE" id="PS00622">
    <property type="entry name" value="HTH_LUXR_1"/>
    <property type="match status" value="1"/>
</dbReference>
<dbReference type="PROSITE" id="PS50043">
    <property type="entry name" value="HTH_LUXR_2"/>
    <property type="match status" value="1"/>
</dbReference>
<proteinExistence type="predicted"/>
<dbReference type="InterPro" id="IPR036388">
    <property type="entry name" value="WH-like_DNA-bd_sf"/>
</dbReference>
<evidence type="ECO:0000313" key="5">
    <source>
        <dbReference type="EMBL" id="ORE88210.1"/>
    </source>
</evidence>
<dbReference type="Gene3D" id="3.30.450.80">
    <property type="entry name" value="Transcription factor LuxR-like, autoinducer-binding domain"/>
    <property type="match status" value="1"/>
</dbReference>
<feature type="domain" description="HTH luxR-type" evidence="4">
    <location>
        <begin position="172"/>
        <end position="237"/>
    </location>
</feature>
<dbReference type="InterPro" id="IPR016032">
    <property type="entry name" value="Sig_transdc_resp-reg_C-effctor"/>
</dbReference>
<keyword evidence="3" id="KW-0804">Transcription</keyword>
<evidence type="ECO:0000313" key="6">
    <source>
        <dbReference type="Proteomes" id="UP000192342"/>
    </source>
</evidence>
<dbReference type="STRING" id="1317117.ATO7_00005"/>
<keyword evidence="2 5" id="KW-0238">DNA-binding</keyword>
<name>A0A1Y1SFQ6_9GAMM</name>
<dbReference type="InterPro" id="IPR005143">
    <property type="entry name" value="TF_LuxR_autoind-bd_dom"/>
</dbReference>
<protein>
    <submittedName>
        <fullName evidence="5">DNA-binding transcriptional activator SdiA</fullName>
    </submittedName>
</protein>
<dbReference type="Pfam" id="PF03472">
    <property type="entry name" value="Autoind_bind"/>
    <property type="match status" value="1"/>
</dbReference>
<gene>
    <name evidence="5" type="ORF">ATO7_00005</name>
</gene>
<dbReference type="CDD" id="cd06170">
    <property type="entry name" value="LuxR_C_like"/>
    <property type="match status" value="1"/>
</dbReference>
<dbReference type="SMART" id="SM00421">
    <property type="entry name" value="HTH_LUXR"/>
    <property type="match status" value="1"/>
</dbReference>
<dbReference type="Pfam" id="PF00196">
    <property type="entry name" value="GerE"/>
    <property type="match status" value="1"/>
</dbReference>
<dbReference type="EMBL" id="AQQV01000001">
    <property type="protein sequence ID" value="ORE88210.1"/>
    <property type="molecule type" value="Genomic_DNA"/>
</dbReference>
<dbReference type="PANTHER" id="PTHR44688:SF16">
    <property type="entry name" value="DNA-BINDING TRANSCRIPTIONAL ACTIVATOR DEVR_DOSR"/>
    <property type="match status" value="1"/>
</dbReference>
<sequence>MYSQTVQPRYPDEYSSSTQDVLGELVAGLKKLGFNGYCLTIEEPATLHERRRFVLSTDKAWLSYYYKNNFAAEDPVLLAARRSHGNFVWSSGTNEPSLMSSKSAVLRAADDFGYKNGLTMSHHLGRLGLAVLSATVDVRESPMRLLQDQERRELRVLLEKSTQAVLQDWRHDQEQLPQLTGREHQILRLSALGLSSEQIAGQLNVAEVTIRFHLKAARRKLKASNKTEAVAKAIAMGLIQL</sequence>
<keyword evidence="6" id="KW-1185">Reference proteome</keyword>
<dbReference type="SUPFAM" id="SSF46894">
    <property type="entry name" value="C-terminal effector domain of the bipartite response regulators"/>
    <property type="match status" value="1"/>
</dbReference>
<reference evidence="5 6" key="1">
    <citation type="submission" date="2013-04" db="EMBL/GenBank/DDBJ databases">
        <title>Oceanococcus atlanticus 22II-S10r2 Genome Sequencing.</title>
        <authorList>
            <person name="Lai Q."/>
            <person name="Li G."/>
            <person name="Shao Z."/>
        </authorList>
    </citation>
    <scope>NUCLEOTIDE SEQUENCE [LARGE SCALE GENOMIC DNA]</scope>
    <source>
        <strain evidence="5 6">22II-S10r2</strain>
    </source>
</reference>
<evidence type="ECO:0000256" key="3">
    <source>
        <dbReference type="ARBA" id="ARBA00023163"/>
    </source>
</evidence>
<dbReference type="PANTHER" id="PTHR44688">
    <property type="entry name" value="DNA-BINDING TRANSCRIPTIONAL ACTIVATOR DEVR_DOSR"/>
    <property type="match status" value="1"/>
</dbReference>
<evidence type="ECO:0000259" key="4">
    <source>
        <dbReference type="PROSITE" id="PS50043"/>
    </source>
</evidence>
<dbReference type="AlphaFoldDB" id="A0A1Y1SFQ6"/>
<dbReference type="Proteomes" id="UP000192342">
    <property type="component" value="Unassembled WGS sequence"/>
</dbReference>